<dbReference type="EMBL" id="JH767613">
    <property type="protein sequence ID" value="EON69392.1"/>
    <property type="molecule type" value="Genomic_DNA"/>
</dbReference>
<dbReference type="STRING" id="1168221.R7Z5E2"/>
<dbReference type="OrthoDB" id="429813at2759"/>
<dbReference type="PANTHER" id="PTHR37285">
    <property type="entry name" value="SPORE WALL MATURATION PROTEIN DIT1"/>
    <property type="match status" value="1"/>
</dbReference>
<evidence type="ECO:0000313" key="2">
    <source>
        <dbReference type="EMBL" id="EON69392.1"/>
    </source>
</evidence>
<evidence type="ECO:0000256" key="1">
    <source>
        <dbReference type="SAM" id="MobiDB-lite"/>
    </source>
</evidence>
<reference evidence="3" key="1">
    <citation type="submission" date="2012-06" db="EMBL/GenBank/DDBJ databases">
        <title>The genome sequence of Coniosporium apollinis CBS 100218.</title>
        <authorList>
            <consortium name="The Broad Institute Genome Sequencing Platform"/>
            <person name="Cuomo C."/>
            <person name="Gorbushina A."/>
            <person name="Noack S."/>
            <person name="Walker B."/>
            <person name="Young S.K."/>
            <person name="Zeng Q."/>
            <person name="Gargeya S."/>
            <person name="Fitzgerald M."/>
            <person name="Haas B."/>
            <person name="Abouelleil A."/>
            <person name="Alvarado L."/>
            <person name="Arachchi H.M."/>
            <person name="Berlin A.M."/>
            <person name="Chapman S.B."/>
            <person name="Goldberg J."/>
            <person name="Griggs A."/>
            <person name="Gujja S."/>
            <person name="Hansen M."/>
            <person name="Howarth C."/>
            <person name="Imamovic A."/>
            <person name="Larimer J."/>
            <person name="McCowan C."/>
            <person name="Montmayeur A."/>
            <person name="Murphy C."/>
            <person name="Neiman D."/>
            <person name="Pearson M."/>
            <person name="Priest M."/>
            <person name="Roberts A."/>
            <person name="Saif S."/>
            <person name="Shea T."/>
            <person name="Sisk P."/>
            <person name="Sykes S."/>
            <person name="Wortman J."/>
            <person name="Nusbaum C."/>
            <person name="Birren B."/>
        </authorList>
    </citation>
    <scope>NUCLEOTIDE SEQUENCE [LARGE SCALE GENOMIC DNA]</scope>
    <source>
        <strain evidence="3">CBS 100218</strain>
    </source>
</reference>
<name>R7Z5E2_CONA1</name>
<organism evidence="2 3">
    <name type="scientific">Coniosporium apollinis (strain CBS 100218)</name>
    <name type="common">Rock-inhabiting black yeast</name>
    <dbReference type="NCBI Taxonomy" id="1168221"/>
    <lineage>
        <taxon>Eukaryota</taxon>
        <taxon>Fungi</taxon>
        <taxon>Dikarya</taxon>
        <taxon>Ascomycota</taxon>
        <taxon>Pezizomycotina</taxon>
        <taxon>Dothideomycetes</taxon>
        <taxon>Dothideomycetes incertae sedis</taxon>
        <taxon>Coniosporium</taxon>
    </lineage>
</organism>
<dbReference type="GeneID" id="19905963"/>
<accession>R7Z5E2</accession>
<dbReference type="OMA" id="VRICIIS"/>
<feature type="region of interest" description="Disordered" evidence="1">
    <location>
        <begin position="520"/>
        <end position="539"/>
    </location>
</feature>
<dbReference type="Proteomes" id="UP000016924">
    <property type="component" value="Unassembled WGS sequence"/>
</dbReference>
<feature type="compositionally biased region" description="Basic and acidic residues" evidence="1">
    <location>
        <begin position="607"/>
        <end position="619"/>
    </location>
</feature>
<sequence>MAVIKRGDSPYHQIRVIYTRDAAGNLVSIFGPKATQVEADWAIHWKPLFGNNSGKQTVRFCDSSVTGFEVDNSTAITSEHLDSGNAPLPTTLEMYETKLEDETQTRGLIKIPNLYFGTPVPTSVVEWVIKLILRTSRLSHCNLTSVEDEKAHKLAADITELFSHTLRNIAEGDRWDFGGSKYFEDRILLFTSRRARLDLVLPAFPCKSTSLNKVAGIRPDKGEELALRGLFAFVKDVEKIYPPGARMFIASDGHVFSDCIGVDDEVVDTYSAQLIEMKDVIFGAEAHKIQFFGLPQLMALKSSQPPLTYVSGIELPNYVETSHTGDGSLCRKLMTTGFGIDGSALRHKIDSGDRAALALYRGFSRFMLEDLSHNGFMLKQSKSKQKRIAPKIAFEMLKRNQAYSNLCELLFPAYIRLSIHAHLNSGPKYGVDLLSRFNCRTTSDLVNWGPEAEGTDDLLHVPTPWHNSIVKIHNHDGWLLVKAILVRDAEKSGQYTSSWVEGSTGSGGYFLLTSTAPTPAPAPAPLAPAAEAPTTSPTADEKLRHATGLKLATNFFIPGPLIRRPTIGTPRTPGSFLLSPTSPVAQAMLFAPMAEVMSTIPEAEEIVAEHHSESEHDSSDEGSDAKSSTSSN</sequence>
<feature type="compositionally biased region" description="Low complexity" evidence="1">
    <location>
        <begin position="527"/>
        <end position="538"/>
    </location>
</feature>
<dbReference type="RefSeq" id="XP_007784709.1">
    <property type="nucleotide sequence ID" value="XM_007786519.1"/>
</dbReference>
<dbReference type="eggNOG" id="ENOG502QRI9">
    <property type="taxonomic scope" value="Eukaryota"/>
</dbReference>
<gene>
    <name evidence="2" type="ORF">W97_08652</name>
</gene>
<protein>
    <recommendedName>
        <fullName evidence="4">TauD/TfdA-like domain-containing protein</fullName>
    </recommendedName>
</protein>
<proteinExistence type="predicted"/>
<feature type="region of interest" description="Disordered" evidence="1">
    <location>
        <begin position="606"/>
        <end position="632"/>
    </location>
</feature>
<evidence type="ECO:0000313" key="3">
    <source>
        <dbReference type="Proteomes" id="UP000016924"/>
    </source>
</evidence>
<dbReference type="AlphaFoldDB" id="R7Z5E2"/>
<dbReference type="InterPro" id="IPR007817">
    <property type="entry name" value="Isocyanide_synthase_DIT1"/>
</dbReference>
<dbReference type="PANTHER" id="PTHR37285:SF5">
    <property type="entry name" value="SPORE WALL MATURATION PROTEIN DIT1"/>
    <property type="match status" value="1"/>
</dbReference>
<dbReference type="HOGENOM" id="CLU_025510_0_0_1"/>
<dbReference type="Pfam" id="PF05141">
    <property type="entry name" value="DIT1_PvcA"/>
    <property type="match status" value="1"/>
</dbReference>
<evidence type="ECO:0008006" key="4">
    <source>
        <dbReference type="Google" id="ProtNLM"/>
    </source>
</evidence>
<keyword evidence="3" id="KW-1185">Reference proteome</keyword>